<comment type="subcellular location">
    <subcellularLocation>
        <location evidence="8">Cytoplasm</location>
    </subcellularLocation>
</comment>
<feature type="binding site" evidence="8">
    <location>
        <position position="83"/>
    </location>
    <ligand>
        <name>[4Fe-4S] cluster</name>
        <dbReference type="ChEBI" id="CHEBI:49883"/>
        <label>2</label>
    </ligand>
</feature>
<dbReference type="GO" id="GO:0051539">
    <property type="term" value="F:4 iron, 4 sulfur cluster binding"/>
    <property type="evidence" value="ECO:0007669"/>
    <property type="project" value="UniProtKB-UniRule"/>
</dbReference>
<reference evidence="10 11" key="1">
    <citation type="submission" date="2018-05" db="EMBL/GenBank/DDBJ databases">
        <title>Draft Genome Sequences for a Diverse set of 7 Haemophilus Species.</title>
        <authorList>
            <person name="Nichols M."/>
            <person name="Topaz N."/>
            <person name="Wang X."/>
            <person name="Wang X."/>
            <person name="Boxrud D."/>
        </authorList>
    </citation>
    <scope>NUCLEOTIDE SEQUENCE [LARGE SCALE GENOMIC DNA]</scope>
    <source>
        <strain evidence="10 11">C2001002503</strain>
    </source>
</reference>
<keyword evidence="8" id="KW-0963">Cytoplasm</keyword>
<evidence type="ECO:0000259" key="9">
    <source>
        <dbReference type="PROSITE" id="PS51379"/>
    </source>
</evidence>
<comment type="function">
    <text evidence="8">Could be involved in the maturation of NapA, the catalytic subunit of the periplasmic nitrate reductase, before its export into the periplasm.</text>
</comment>
<feature type="binding site" evidence="8">
    <location>
        <position position="58"/>
    </location>
    <ligand>
        <name>[4Fe-4S] cluster</name>
        <dbReference type="ChEBI" id="CHEBI:49883"/>
        <label>1</label>
    </ligand>
</feature>
<evidence type="ECO:0000256" key="4">
    <source>
        <dbReference type="ARBA" id="ARBA00022737"/>
    </source>
</evidence>
<dbReference type="HAMAP" id="MF_02201">
    <property type="entry name" value="NapF"/>
    <property type="match status" value="1"/>
</dbReference>
<dbReference type="CDD" id="cd10564">
    <property type="entry name" value="NapF_like"/>
    <property type="match status" value="1"/>
</dbReference>
<dbReference type="InterPro" id="IPR004496">
    <property type="entry name" value="NapF"/>
</dbReference>
<feature type="binding site" evidence="8">
    <location>
        <position position="86"/>
    </location>
    <ligand>
        <name>[4Fe-4S] cluster</name>
        <dbReference type="ChEBI" id="CHEBI:49883"/>
        <label>2</label>
    </ligand>
</feature>
<dbReference type="EMBL" id="QEPM01000004">
    <property type="protein sequence ID" value="RDE70687.1"/>
    <property type="molecule type" value="Genomic_DNA"/>
</dbReference>
<keyword evidence="6 8" id="KW-0408">Iron</keyword>
<feature type="binding site" evidence="8">
    <location>
        <position position="51"/>
    </location>
    <ligand>
        <name>[4Fe-4S] cluster</name>
        <dbReference type="ChEBI" id="CHEBI:49883"/>
        <label>1</label>
    </ligand>
</feature>
<accession>A0A8B2U2L4</accession>
<feature type="domain" description="4Fe-4S ferredoxin-type" evidence="9">
    <location>
        <begin position="39"/>
        <end position="68"/>
    </location>
</feature>
<dbReference type="Gene3D" id="3.30.70.20">
    <property type="match status" value="2"/>
</dbReference>
<dbReference type="AlphaFoldDB" id="A0A8B2U2L4"/>
<protein>
    <recommendedName>
        <fullName evidence="8">Ferredoxin-type protein NapF</fullName>
    </recommendedName>
</protein>
<dbReference type="PROSITE" id="PS51379">
    <property type="entry name" value="4FE4S_FER_2"/>
    <property type="match status" value="3"/>
</dbReference>
<comment type="similarity">
    <text evidence="8">Belongs to the NapF family.</text>
</comment>
<dbReference type="PANTHER" id="PTHR43687:SF6">
    <property type="entry name" value="L-ASPARTATE SEMIALDEHYDE SULFURTRANSFERASE IRON-SULFUR SUBUNIT"/>
    <property type="match status" value="1"/>
</dbReference>
<feature type="binding site" evidence="8">
    <location>
        <position position="48"/>
    </location>
    <ligand>
        <name>[4Fe-4S] cluster</name>
        <dbReference type="ChEBI" id="CHEBI:49883"/>
        <label>1</label>
    </ligand>
</feature>
<comment type="cofactor">
    <cofactor evidence="8">
        <name>[4Fe-4S] cluster</name>
        <dbReference type="ChEBI" id="CHEBI:49883"/>
    </cofactor>
</comment>
<evidence type="ECO:0000313" key="10">
    <source>
        <dbReference type="EMBL" id="RDE70687.1"/>
    </source>
</evidence>
<keyword evidence="5" id="KW-0249">Electron transport</keyword>
<dbReference type="SUPFAM" id="SSF54862">
    <property type="entry name" value="4Fe-4S ferredoxins"/>
    <property type="match status" value="1"/>
</dbReference>
<feature type="binding site" evidence="8">
    <location>
        <position position="90"/>
    </location>
    <ligand>
        <name>[4Fe-4S] cluster</name>
        <dbReference type="ChEBI" id="CHEBI:49883"/>
        <label>2</label>
    </ligand>
</feature>
<feature type="binding site" evidence="8">
    <location>
        <position position="162"/>
    </location>
    <ligand>
        <name>[4Fe-4S] cluster</name>
        <dbReference type="ChEBI" id="CHEBI:49883"/>
        <label>3</label>
    </ligand>
</feature>
<evidence type="ECO:0000256" key="3">
    <source>
        <dbReference type="ARBA" id="ARBA00022723"/>
    </source>
</evidence>
<dbReference type="InterPro" id="IPR017896">
    <property type="entry name" value="4Fe4S_Fe-S-bd"/>
</dbReference>
<feature type="binding site" evidence="8">
    <location>
        <position position="155"/>
    </location>
    <ligand>
        <name>[4Fe-4S] cluster</name>
        <dbReference type="ChEBI" id="CHEBI:49883"/>
        <label>3</label>
    </ligand>
</feature>
<dbReference type="PROSITE" id="PS00198">
    <property type="entry name" value="4FE4S_FER_1"/>
    <property type="match status" value="2"/>
</dbReference>
<keyword evidence="3 8" id="KW-0479">Metal-binding</keyword>
<organism evidence="10 11">
    <name type="scientific">Aggregatibacter segnis</name>
    <dbReference type="NCBI Taxonomy" id="739"/>
    <lineage>
        <taxon>Bacteria</taxon>
        <taxon>Pseudomonadati</taxon>
        <taxon>Pseudomonadota</taxon>
        <taxon>Gammaproteobacteria</taxon>
        <taxon>Pasteurellales</taxon>
        <taxon>Pasteurellaceae</taxon>
        <taxon>Aggregatibacter</taxon>
    </lineage>
</organism>
<feature type="binding site" evidence="8">
    <location>
        <position position="80"/>
    </location>
    <ligand>
        <name>[4Fe-4S] cluster</name>
        <dbReference type="ChEBI" id="CHEBI:49883"/>
        <label>2</label>
    </ligand>
</feature>
<evidence type="ECO:0000256" key="7">
    <source>
        <dbReference type="ARBA" id="ARBA00023014"/>
    </source>
</evidence>
<evidence type="ECO:0000256" key="1">
    <source>
        <dbReference type="ARBA" id="ARBA00022448"/>
    </source>
</evidence>
<evidence type="ECO:0000256" key="2">
    <source>
        <dbReference type="ARBA" id="ARBA00022485"/>
    </source>
</evidence>
<keyword evidence="1" id="KW-0813">Transport</keyword>
<dbReference type="RefSeq" id="WP_111296133.1">
    <property type="nucleotide sequence ID" value="NZ_QEPM01000004.1"/>
</dbReference>
<dbReference type="Pfam" id="PF12838">
    <property type="entry name" value="Fer4_7"/>
    <property type="match status" value="2"/>
</dbReference>
<feature type="binding site" evidence="8">
    <location>
        <position position="158"/>
    </location>
    <ligand>
        <name>[4Fe-4S] cluster</name>
        <dbReference type="ChEBI" id="CHEBI:49883"/>
        <label>3</label>
    </ligand>
</feature>
<name>A0A8B2U2L4_9PAST</name>
<keyword evidence="4 8" id="KW-0677">Repeat</keyword>
<dbReference type="InterPro" id="IPR017900">
    <property type="entry name" value="4Fe4S_Fe_S_CS"/>
</dbReference>
<feature type="domain" description="4Fe-4S ferredoxin-type" evidence="9">
    <location>
        <begin position="71"/>
        <end position="100"/>
    </location>
</feature>
<proteinExistence type="inferred from homology"/>
<dbReference type="PANTHER" id="PTHR43687">
    <property type="entry name" value="ADENYLYLSULFATE REDUCTASE, BETA SUBUNIT"/>
    <property type="match status" value="1"/>
</dbReference>
<dbReference type="NCBIfam" id="TIGR00402">
    <property type="entry name" value="napF"/>
    <property type="match status" value="1"/>
</dbReference>
<gene>
    <name evidence="8 10" type="primary">napF</name>
    <name evidence="10" type="ORF">DPV83_06735</name>
</gene>
<dbReference type="Proteomes" id="UP000253998">
    <property type="component" value="Unassembled WGS sequence"/>
</dbReference>
<evidence type="ECO:0000256" key="6">
    <source>
        <dbReference type="ARBA" id="ARBA00023004"/>
    </source>
</evidence>
<comment type="subunit">
    <text evidence="8">Interacts with the cytoplasmic NapA precursor.</text>
</comment>
<feature type="domain" description="4Fe-4S ferredoxin-type" evidence="9">
    <location>
        <begin position="143"/>
        <end position="172"/>
    </location>
</feature>
<evidence type="ECO:0000256" key="5">
    <source>
        <dbReference type="ARBA" id="ARBA00022982"/>
    </source>
</evidence>
<sequence>MTTPDVSRRHFLRGSFLSSLQTEQQKIQGFNGIRPPWSKDNQVFIQHCTRCDDCIEVCETHILIKGEGGFPQVQFSQGECTFCHKCVDVCKQPIFRLIDEKPWEHKVEITSLCLTQQKIECRSCQDNCLVNAIRFRLQIGGVAQPMVNVDNCNGCGACLNSCPVNAIKITYPNNDE</sequence>
<dbReference type="InterPro" id="IPR050572">
    <property type="entry name" value="Fe-S_Ferredoxin"/>
</dbReference>
<comment type="caution">
    <text evidence="10">The sequence shown here is derived from an EMBL/GenBank/DDBJ whole genome shotgun (WGS) entry which is preliminary data.</text>
</comment>
<feature type="binding site" evidence="8">
    <location>
        <position position="152"/>
    </location>
    <ligand>
        <name>[4Fe-4S] cluster</name>
        <dbReference type="ChEBI" id="CHEBI:49883"/>
        <label>3</label>
    </ligand>
</feature>
<keyword evidence="7 8" id="KW-0411">Iron-sulfur</keyword>
<dbReference type="GO" id="GO:0005737">
    <property type="term" value="C:cytoplasm"/>
    <property type="evidence" value="ECO:0007669"/>
    <property type="project" value="UniProtKB-SubCell"/>
</dbReference>
<feature type="binding site" evidence="8">
    <location>
        <position position="54"/>
    </location>
    <ligand>
        <name>[4Fe-4S] cluster</name>
        <dbReference type="ChEBI" id="CHEBI:49883"/>
        <label>1</label>
    </ligand>
</feature>
<evidence type="ECO:0000256" key="8">
    <source>
        <dbReference type="HAMAP-Rule" id="MF_02201"/>
    </source>
</evidence>
<dbReference type="GO" id="GO:0046872">
    <property type="term" value="F:metal ion binding"/>
    <property type="evidence" value="ECO:0007669"/>
    <property type="project" value="UniProtKB-KW"/>
</dbReference>
<evidence type="ECO:0000313" key="11">
    <source>
        <dbReference type="Proteomes" id="UP000253998"/>
    </source>
</evidence>
<keyword evidence="2 8" id="KW-0004">4Fe-4S</keyword>